<dbReference type="AlphaFoldDB" id="X6LVY5"/>
<reference evidence="1 2" key="1">
    <citation type="journal article" date="2013" name="Curr. Biol.">
        <title>The Genome of the Foraminiferan Reticulomyxa filosa.</title>
        <authorList>
            <person name="Glockner G."/>
            <person name="Hulsmann N."/>
            <person name="Schleicher M."/>
            <person name="Noegel A.A."/>
            <person name="Eichinger L."/>
            <person name="Gallinger C."/>
            <person name="Pawlowski J."/>
            <person name="Sierra R."/>
            <person name="Euteneuer U."/>
            <person name="Pillet L."/>
            <person name="Moustafa A."/>
            <person name="Platzer M."/>
            <person name="Groth M."/>
            <person name="Szafranski K."/>
            <person name="Schliwa M."/>
        </authorList>
    </citation>
    <scope>NUCLEOTIDE SEQUENCE [LARGE SCALE GENOMIC DNA]</scope>
</reference>
<gene>
    <name evidence="1" type="ORF">RFI_31615</name>
</gene>
<evidence type="ECO:0000313" key="1">
    <source>
        <dbReference type="EMBL" id="ETO05784.1"/>
    </source>
</evidence>
<sequence length="169" mass="19478">MKQFFHSVGIFTFGGNEAELVATNDKIMKSWAYLRNSLSGDGKPFQLLTQYCILYGLDGHTKRGNTYPNDRGNFFTISIMLLPNMSNAYRFVMTRLCYRTLQRICQQNTDKIPLNKLANVACALSNYILMNVPQKGKLEFVSKMDIVCNATRVILKFLRQQIIFNRRNV</sequence>
<comment type="caution">
    <text evidence="1">The sequence shown here is derived from an EMBL/GenBank/DDBJ whole genome shotgun (WGS) entry which is preliminary data.</text>
</comment>
<name>X6LVY5_RETFI</name>
<evidence type="ECO:0000313" key="2">
    <source>
        <dbReference type="Proteomes" id="UP000023152"/>
    </source>
</evidence>
<proteinExistence type="predicted"/>
<dbReference type="EMBL" id="ASPP01027775">
    <property type="protein sequence ID" value="ETO05784.1"/>
    <property type="molecule type" value="Genomic_DNA"/>
</dbReference>
<accession>X6LVY5</accession>
<protein>
    <submittedName>
        <fullName evidence="1">Uncharacterized protein</fullName>
    </submittedName>
</protein>
<dbReference type="Proteomes" id="UP000023152">
    <property type="component" value="Unassembled WGS sequence"/>
</dbReference>
<keyword evidence="2" id="KW-1185">Reference proteome</keyword>
<organism evidence="1 2">
    <name type="scientific">Reticulomyxa filosa</name>
    <dbReference type="NCBI Taxonomy" id="46433"/>
    <lineage>
        <taxon>Eukaryota</taxon>
        <taxon>Sar</taxon>
        <taxon>Rhizaria</taxon>
        <taxon>Retaria</taxon>
        <taxon>Foraminifera</taxon>
        <taxon>Monothalamids</taxon>
        <taxon>Reticulomyxidae</taxon>
        <taxon>Reticulomyxa</taxon>
    </lineage>
</organism>